<dbReference type="HAMAP" id="MF_01224_B">
    <property type="entry name" value="MoaC_B"/>
    <property type="match status" value="1"/>
</dbReference>
<comment type="catalytic activity">
    <reaction evidence="1 7">
        <text>(8S)-3',8-cyclo-7,8-dihydroguanosine 5'-triphosphate = cyclic pyranopterin phosphate + diphosphate</text>
        <dbReference type="Rhea" id="RHEA:49580"/>
        <dbReference type="ChEBI" id="CHEBI:33019"/>
        <dbReference type="ChEBI" id="CHEBI:59648"/>
        <dbReference type="ChEBI" id="CHEBI:131766"/>
        <dbReference type="EC" id="4.6.1.17"/>
    </reaction>
</comment>
<dbReference type="UniPathway" id="UPA00344"/>
<sequence length="158" mass="16762">MSKLSHIDSNGKARMVDVSAKKETNRLAVAKGAIYMAPETLKLIEDGGVPKGDVFSVARLAGIMSAKKTADLIPLCHPLPLHDVDVDLAADHNKGCVEITASASLYGRTGVEMEALTAVSVTALTIYDMCKAVDKHMKIGDIRLTYKSGGKSGTFEAD</sequence>
<keyword evidence="5 7" id="KW-0456">Lyase</keyword>
<dbReference type="GO" id="GO:0061799">
    <property type="term" value="F:cyclic pyranopterin monophosphate synthase activity"/>
    <property type="evidence" value="ECO:0007669"/>
    <property type="project" value="UniProtKB-UniRule"/>
</dbReference>
<dbReference type="PANTHER" id="PTHR22960:SF29">
    <property type="entry name" value="CYCLIC PYRANOPTERIN MONOPHOSPHATE SYNTHASE"/>
    <property type="match status" value="1"/>
</dbReference>
<evidence type="ECO:0000256" key="7">
    <source>
        <dbReference type="HAMAP-Rule" id="MF_01224"/>
    </source>
</evidence>
<evidence type="ECO:0000256" key="2">
    <source>
        <dbReference type="ARBA" id="ARBA00005046"/>
    </source>
</evidence>
<dbReference type="Proteomes" id="UP000319148">
    <property type="component" value="Unassembled WGS sequence"/>
</dbReference>
<dbReference type="InterPro" id="IPR047594">
    <property type="entry name" value="MoaC_bact/euk"/>
</dbReference>
<comment type="caution">
    <text evidence="9">The sequence shown here is derived from an EMBL/GenBank/DDBJ whole genome shotgun (WGS) entry which is preliminary data.</text>
</comment>
<dbReference type="InterPro" id="IPR002820">
    <property type="entry name" value="Mopterin_CF_biosynth-C_dom"/>
</dbReference>
<evidence type="ECO:0000256" key="5">
    <source>
        <dbReference type="ARBA" id="ARBA00023239"/>
    </source>
</evidence>
<evidence type="ECO:0000313" key="9">
    <source>
        <dbReference type="EMBL" id="TPD62922.1"/>
    </source>
</evidence>
<dbReference type="AlphaFoldDB" id="A0A501PS81"/>
<evidence type="ECO:0000256" key="4">
    <source>
        <dbReference type="ARBA" id="ARBA00023150"/>
    </source>
</evidence>
<reference evidence="10" key="1">
    <citation type="submission" date="2019-06" db="EMBL/GenBank/DDBJ databases">
        <title>The complete genome of Emcibacter congregatus ZYLT.</title>
        <authorList>
            <person name="Zhao Z."/>
        </authorList>
    </citation>
    <scope>NUCLEOTIDE SEQUENCE [LARGE SCALE GENOMIC DNA]</scope>
    <source>
        <strain evidence="10">MCCC 1A06723</strain>
    </source>
</reference>
<dbReference type="EMBL" id="VFIY01000004">
    <property type="protein sequence ID" value="TPD62922.1"/>
    <property type="molecule type" value="Genomic_DNA"/>
</dbReference>
<evidence type="ECO:0000256" key="6">
    <source>
        <dbReference type="ARBA" id="ARBA00055087"/>
    </source>
</evidence>
<feature type="domain" description="Molybdopterin cofactor biosynthesis C (MoaC)" evidence="8">
    <location>
        <begin position="15"/>
        <end position="150"/>
    </location>
</feature>
<dbReference type="InterPro" id="IPR036522">
    <property type="entry name" value="MoaC_sf"/>
</dbReference>
<dbReference type="CDD" id="cd01420">
    <property type="entry name" value="MoaC_PE"/>
    <property type="match status" value="1"/>
</dbReference>
<name>A0A501PS81_9PROT</name>
<feature type="binding site" evidence="7">
    <location>
        <begin position="75"/>
        <end position="77"/>
    </location>
    <ligand>
        <name>substrate</name>
    </ligand>
</feature>
<comment type="function">
    <text evidence="6 7">Catalyzes the conversion of (8S)-3',8-cyclo-7,8-dihydroguanosine 5'-triphosphate to cyclic pyranopterin monophosphate (cPMP).</text>
</comment>
<dbReference type="OrthoDB" id="9794429at2"/>
<evidence type="ECO:0000256" key="3">
    <source>
        <dbReference type="ARBA" id="ARBA00012575"/>
    </source>
</evidence>
<dbReference type="SUPFAM" id="SSF55040">
    <property type="entry name" value="Molybdenum cofactor biosynthesis protein C, MoaC"/>
    <property type="match status" value="1"/>
</dbReference>
<dbReference type="InterPro" id="IPR023045">
    <property type="entry name" value="MoaC"/>
</dbReference>
<evidence type="ECO:0000256" key="1">
    <source>
        <dbReference type="ARBA" id="ARBA00001637"/>
    </source>
</evidence>
<proteinExistence type="inferred from homology"/>
<dbReference type="Pfam" id="PF01967">
    <property type="entry name" value="MoaC"/>
    <property type="match status" value="1"/>
</dbReference>
<evidence type="ECO:0000313" key="10">
    <source>
        <dbReference type="Proteomes" id="UP000319148"/>
    </source>
</evidence>
<dbReference type="NCBIfam" id="NF006870">
    <property type="entry name" value="PRK09364.1"/>
    <property type="match status" value="1"/>
</dbReference>
<accession>A0A501PS81</accession>
<dbReference type="RefSeq" id="WP_139938172.1">
    <property type="nucleotide sequence ID" value="NZ_JBHSYP010000022.1"/>
</dbReference>
<feature type="active site" evidence="7">
    <location>
        <position position="128"/>
    </location>
</feature>
<protein>
    <recommendedName>
        <fullName evidence="3 7">Cyclic pyranopterin monophosphate synthase</fullName>
        <ecNumber evidence="3 7">4.6.1.17</ecNumber>
    </recommendedName>
    <alternativeName>
        <fullName evidence="7">Molybdenum cofactor biosynthesis protein C</fullName>
    </alternativeName>
</protein>
<organism evidence="9 10">
    <name type="scientific">Emcibacter nanhaiensis</name>
    <dbReference type="NCBI Taxonomy" id="1505037"/>
    <lineage>
        <taxon>Bacteria</taxon>
        <taxon>Pseudomonadati</taxon>
        <taxon>Pseudomonadota</taxon>
        <taxon>Alphaproteobacteria</taxon>
        <taxon>Emcibacterales</taxon>
        <taxon>Emcibacteraceae</taxon>
        <taxon>Emcibacter</taxon>
    </lineage>
</organism>
<comment type="subunit">
    <text evidence="7">Homohexamer; trimer of dimers.</text>
</comment>
<dbReference type="InterPro" id="IPR050105">
    <property type="entry name" value="MoCo_biosynth_MoaA/MoaC"/>
</dbReference>
<dbReference type="NCBIfam" id="TIGR00581">
    <property type="entry name" value="moaC"/>
    <property type="match status" value="1"/>
</dbReference>
<feature type="binding site" evidence="7">
    <location>
        <begin position="113"/>
        <end position="114"/>
    </location>
    <ligand>
        <name>substrate</name>
    </ligand>
</feature>
<evidence type="ECO:0000259" key="8">
    <source>
        <dbReference type="Pfam" id="PF01967"/>
    </source>
</evidence>
<gene>
    <name evidence="7 9" type="primary">moaC</name>
    <name evidence="9" type="ORF">FIV46_02250</name>
</gene>
<keyword evidence="4 7" id="KW-0501">Molybdenum cofactor biosynthesis</keyword>
<keyword evidence="10" id="KW-1185">Reference proteome</keyword>
<comment type="similarity">
    <text evidence="7">Belongs to the MoaC family.</text>
</comment>
<dbReference type="PANTHER" id="PTHR22960">
    <property type="entry name" value="MOLYBDOPTERIN COFACTOR SYNTHESIS PROTEIN A"/>
    <property type="match status" value="1"/>
</dbReference>
<dbReference type="GO" id="GO:0006777">
    <property type="term" value="P:Mo-molybdopterin cofactor biosynthetic process"/>
    <property type="evidence" value="ECO:0007669"/>
    <property type="project" value="UniProtKB-UniRule"/>
</dbReference>
<dbReference type="EC" id="4.6.1.17" evidence="3 7"/>
<comment type="pathway">
    <text evidence="2 7">Cofactor biosynthesis; molybdopterin biosynthesis.</text>
</comment>
<dbReference type="Gene3D" id="3.30.70.640">
    <property type="entry name" value="Molybdopterin cofactor biosynthesis C (MoaC) domain"/>
    <property type="match status" value="1"/>
</dbReference>